<dbReference type="InterPro" id="IPR027417">
    <property type="entry name" value="P-loop_NTPase"/>
</dbReference>
<sequence>MYQVSSKYQRRYLEFYLQDWVNDLESEQKVLWIHGLVGSGKSALSTTITNTFRDSRELDTFLFFDSDVTERSNPTIVIRTLAYQLGTSDSNIGTAICMAIKKNPNVIISPLSYQFLKLLLEPLSKLEFKTSTVIIVLDTLNECGTADECEALLGVLAQDLNNLPFVAHIIITSHAEIDIHTAFELQDYILTYKLDITSPRNSNDILTICVWDSTTGVELKEIWHGIMVWSVALSPDGQRIFSRSNDGIVRVWDARSGTELFELFGHNAQILLVDLSPDGSRIVSGSRDKIIRVWDVTMTSAGGLLTIRGHWDSVTCVAFSPDGKQIASGSQDKTVSVWDAERGATVFPALQGHEKGVNSVKFSADRKRLVSGSADKIIRVWDSASGLQTSVLQGHLMSVSCIAFSADGRRVISGSYDETIRVWDVITGSQVSELHGLNGGSIQSNTTIQIWDITSDTEEFCPALRGHNEYVSCIAFSLDGCRIVLGSFDGTIIIWDAISGALLCHPHRGHAGWVRSAAFSMDGSCIITRSDNGTIFYDAASCDQLHNHLSIDEFNSSFPDSIKITGGGWIVDSVAGSTIFQLPRMVLHSSWAYMGHRWLLGRSVDDCW</sequence>
<dbReference type="InterPro" id="IPR020472">
    <property type="entry name" value="WD40_PAC1"/>
</dbReference>
<evidence type="ECO:0000313" key="5">
    <source>
        <dbReference type="EMBL" id="KIM84077.1"/>
    </source>
</evidence>
<gene>
    <name evidence="5" type="ORF">PILCRDRAFT_6386</name>
</gene>
<dbReference type="SUPFAM" id="SSF51004">
    <property type="entry name" value="C-terminal (heme d1) domain of cytochrome cd1-nitrite reductase"/>
    <property type="match status" value="1"/>
</dbReference>
<dbReference type="Pfam" id="PF24883">
    <property type="entry name" value="NPHP3_N"/>
    <property type="match status" value="1"/>
</dbReference>
<dbReference type="PROSITE" id="PS50082">
    <property type="entry name" value="WD_REPEATS_2"/>
    <property type="match status" value="6"/>
</dbReference>
<proteinExistence type="predicted"/>
<dbReference type="PROSITE" id="PS50294">
    <property type="entry name" value="WD_REPEATS_REGION"/>
    <property type="match status" value="6"/>
</dbReference>
<reference evidence="6" key="2">
    <citation type="submission" date="2015-01" db="EMBL/GenBank/DDBJ databases">
        <title>Evolutionary Origins and Diversification of the Mycorrhizal Mutualists.</title>
        <authorList>
            <consortium name="DOE Joint Genome Institute"/>
            <consortium name="Mycorrhizal Genomics Consortium"/>
            <person name="Kohler A."/>
            <person name="Kuo A."/>
            <person name="Nagy L.G."/>
            <person name="Floudas D."/>
            <person name="Copeland A."/>
            <person name="Barry K.W."/>
            <person name="Cichocki N."/>
            <person name="Veneault-Fourrey C."/>
            <person name="LaButti K."/>
            <person name="Lindquist E.A."/>
            <person name="Lipzen A."/>
            <person name="Lundell T."/>
            <person name="Morin E."/>
            <person name="Murat C."/>
            <person name="Riley R."/>
            <person name="Ohm R."/>
            <person name="Sun H."/>
            <person name="Tunlid A."/>
            <person name="Henrissat B."/>
            <person name="Grigoriev I.V."/>
            <person name="Hibbett D.S."/>
            <person name="Martin F."/>
        </authorList>
    </citation>
    <scope>NUCLEOTIDE SEQUENCE [LARGE SCALE GENOMIC DNA]</scope>
    <source>
        <strain evidence="6">F 1598</strain>
    </source>
</reference>
<name>A0A0C3C3C7_PILCF</name>
<dbReference type="Pfam" id="PF00400">
    <property type="entry name" value="WD40"/>
    <property type="match status" value="7"/>
</dbReference>
<keyword evidence="2" id="KW-0677">Repeat</keyword>
<dbReference type="SUPFAM" id="SSF50978">
    <property type="entry name" value="WD40 repeat-like"/>
    <property type="match status" value="1"/>
</dbReference>
<keyword evidence="6" id="KW-1185">Reference proteome</keyword>
<feature type="repeat" description="WD" evidence="3">
    <location>
        <begin position="224"/>
        <end position="262"/>
    </location>
</feature>
<dbReference type="InterPro" id="IPR019775">
    <property type="entry name" value="WD40_repeat_CS"/>
</dbReference>
<dbReference type="InterPro" id="IPR015943">
    <property type="entry name" value="WD40/YVTN_repeat-like_dom_sf"/>
</dbReference>
<dbReference type="PROSITE" id="PS00678">
    <property type="entry name" value="WD_REPEATS_1"/>
    <property type="match status" value="2"/>
</dbReference>
<dbReference type="EMBL" id="KN832988">
    <property type="protein sequence ID" value="KIM84077.1"/>
    <property type="molecule type" value="Genomic_DNA"/>
</dbReference>
<evidence type="ECO:0000256" key="1">
    <source>
        <dbReference type="ARBA" id="ARBA00022574"/>
    </source>
</evidence>
<dbReference type="SUPFAM" id="SSF52540">
    <property type="entry name" value="P-loop containing nucleoside triphosphate hydrolases"/>
    <property type="match status" value="1"/>
</dbReference>
<dbReference type="InterPro" id="IPR036322">
    <property type="entry name" value="WD40_repeat_dom_sf"/>
</dbReference>
<reference evidence="5 6" key="1">
    <citation type="submission" date="2014-04" db="EMBL/GenBank/DDBJ databases">
        <authorList>
            <consortium name="DOE Joint Genome Institute"/>
            <person name="Kuo A."/>
            <person name="Tarkka M."/>
            <person name="Buscot F."/>
            <person name="Kohler A."/>
            <person name="Nagy L.G."/>
            <person name="Floudas D."/>
            <person name="Copeland A."/>
            <person name="Barry K.W."/>
            <person name="Cichocki N."/>
            <person name="Veneault-Fourrey C."/>
            <person name="LaButti K."/>
            <person name="Lindquist E.A."/>
            <person name="Lipzen A."/>
            <person name="Lundell T."/>
            <person name="Morin E."/>
            <person name="Murat C."/>
            <person name="Sun H."/>
            <person name="Tunlid A."/>
            <person name="Henrissat B."/>
            <person name="Grigoriev I.V."/>
            <person name="Hibbett D.S."/>
            <person name="Martin F."/>
            <person name="Nordberg H.P."/>
            <person name="Cantor M.N."/>
            <person name="Hua S.X."/>
        </authorList>
    </citation>
    <scope>NUCLEOTIDE SEQUENCE [LARGE SCALE GENOMIC DNA]</scope>
    <source>
        <strain evidence="5 6">F 1598</strain>
    </source>
</reference>
<protein>
    <recommendedName>
        <fullName evidence="4">Nephrocystin 3-like N-terminal domain-containing protein</fullName>
    </recommendedName>
</protein>
<dbReference type="InterPro" id="IPR001680">
    <property type="entry name" value="WD40_rpt"/>
</dbReference>
<keyword evidence="1 3" id="KW-0853">WD repeat</keyword>
<feature type="domain" description="Nephrocystin 3-like N-terminal" evidence="4">
    <location>
        <begin position="18"/>
        <end position="173"/>
    </location>
</feature>
<accession>A0A0C3C3C7</accession>
<evidence type="ECO:0000313" key="6">
    <source>
        <dbReference type="Proteomes" id="UP000054166"/>
    </source>
</evidence>
<feature type="repeat" description="WD" evidence="3">
    <location>
        <begin position="464"/>
        <end position="496"/>
    </location>
</feature>
<feature type="repeat" description="WD" evidence="3">
    <location>
        <begin position="350"/>
        <end position="391"/>
    </location>
</feature>
<feature type="repeat" description="WD" evidence="3">
    <location>
        <begin position="307"/>
        <end position="348"/>
    </location>
</feature>
<dbReference type="PANTHER" id="PTHR19848">
    <property type="entry name" value="WD40 REPEAT PROTEIN"/>
    <property type="match status" value="1"/>
</dbReference>
<evidence type="ECO:0000256" key="3">
    <source>
        <dbReference type="PROSITE-ProRule" id="PRU00221"/>
    </source>
</evidence>
<dbReference type="Gene3D" id="2.130.10.10">
    <property type="entry name" value="YVTN repeat-like/Quinoprotein amine dehydrogenase"/>
    <property type="match status" value="3"/>
</dbReference>
<dbReference type="Proteomes" id="UP000054166">
    <property type="component" value="Unassembled WGS sequence"/>
</dbReference>
<feature type="repeat" description="WD" evidence="3">
    <location>
        <begin position="392"/>
        <end position="433"/>
    </location>
</feature>
<dbReference type="InterPro" id="IPR011048">
    <property type="entry name" value="Haem_d1_sf"/>
</dbReference>
<dbReference type="PANTHER" id="PTHR19848:SF8">
    <property type="entry name" value="F-BOX AND WD REPEAT DOMAIN CONTAINING 7"/>
    <property type="match status" value="1"/>
</dbReference>
<dbReference type="InterPro" id="IPR056884">
    <property type="entry name" value="NPHP3-like_N"/>
</dbReference>
<feature type="repeat" description="WD" evidence="3">
    <location>
        <begin position="263"/>
        <end position="296"/>
    </location>
</feature>
<dbReference type="HOGENOM" id="CLU_449125_0_0_1"/>
<dbReference type="CDD" id="cd00200">
    <property type="entry name" value="WD40"/>
    <property type="match status" value="1"/>
</dbReference>
<dbReference type="InParanoid" id="A0A0C3C3C7"/>
<dbReference type="AlphaFoldDB" id="A0A0C3C3C7"/>
<evidence type="ECO:0000256" key="2">
    <source>
        <dbReference type="ARBA" id="ARBA00022737"/>
    </source>
</evidence>
<evidence type="ECO:0000259" key="4">
    <source>
        <dbReference type="Pfam" id="PF24883"/>
    </source>
</evidence>
<dbReference type="PRINTS" id="PR00320">
    <property type="entry name" value="GPROTEINBRPT"/>
</dbReference>
<organism evidence="5 6">
    <name type="scientific">Piloderma croceum (strain F 1598)</name>
    <dbReference type="NCBI Taxonomy" id="765440"/>
    <lineage>
        <taxon>Eukaryota</taxon>
        <taxon>Fungi</taxon>
        <taxon>Dikarya</taxon>
        <taxon>Basidiomycota</taxon>
        <taxon>Agaricomycotina</taxon>
        <taxon>Agaricomycetes</taxon>
        <taxon>Agaricomycetidae</taxon>
        <taxon>Atheliales</taxon>
        <taxon>Atheliaceae</taxon>
        <taxon>Piloderma</taxon>
    </lineage>
</organism>
<dbReference type="SMART" id="SM00320">
    <property type="entry name" value="WD40"/>
    <property type="match status" value="7"/>
</dbReference>
<dbReference type="STRING" id="765440.A0A0C3C3C7"/>
<dbReference type="Gene3D" id="3.40.50.300">
    <property type="entry name" value="P-loop containing nucleotide triphosphate hydrolases"/>
    <property type="match status" value="1"/>
</dbReference>